<dbReference type="GO" id="GO:0003841">
    <property type="term" value="F:1-acylglycerol-3-phosphate O-acyltransferase activity"/>
    <property type="evidence" value="ECO:0007669"/>
    <property type="project" value="TreeGrafter"/>
</dbReference>
<dbReference type="SMART" id="SM00563">
    <property type="entry name" value="PlsC"/>
    <property type="match status" value="1"/>
</dbReference>
<dbReference type="SUPFAM" id="SSF69593">
    <property type="entry name" value="Glycerol-3-phosphate (1)-acyltransferase"/>
    <property type="match status" value="1"/>
</dbReference>
<evidence type="ECO:0000256" key="1">
    <source>
        <dbReference type="ARBA" id="ARBA00005189"/>
    </source>
</evidence>
<comment type="pathway">
    <text evidence="1">Lipid metabolism.</text>
</comment>
<keyword evidence="6" id="KW-1185">Reference proteome</keyword>
<dbReference type="Pfam" id="PF01553">
    <property type="entry name" value="Acyltransferase"/>
    <property type="match status" value="1"/>
</dbReference>
<gene>
    <name evidence="5" type="ORF">GFN93_15025</name>
</gene>
<dbReference type="CDD" id="cd07988">
    <property type="entry name" value="LPLAT_ABO13168-like"/>
    <property type="match status" value="1"/>
</dbReference>
<dbReference type="RefSeq" id="WP_153502137.1">
    <property type="nucleotide sequence ID" value="NZ_WIRE01000002.1"/>
</dbReference>
<dbReference type="AlphaFoldDB" id="A0A6N7LZG4"/>
<keyword evidence="3 5" id="KW-0012">Acyltransferase</keyword>
<feature type="domain" description="Phospholipid/glycerol acyltransferase" evidence="4">
    <location>
        <begin position="40"/>
        <end position="152"/>
    </location>
</feature>
<dbReference type="GO" id="GO:0006654">
    <property type="term" value="P:phosphatidic acid biosynthetic process"/>
    <property type="evidence" value="ECO:0007669"/>
    <property type="project" value="TreeGrafter"/>
</dbReference>
<dbReference type="InterPro" id="IPR002123">
    <property type="entry name" value="Plipid/glycerol_acylTrfase"/>
</dbReference>
<organism evidence="5 6">
    <name type="scientific">Alcanivorax sediminis</name>
    <dbReference type="NCBI Taxonomy" id="2663008"/>
    <lineage>
        <taxon>Bacteria</taxon>
        <taxon>Pseudomonadati</taxon>
        <taxon>Pseudomonadota</taxon>
        <taxon>Gammaproteobacteria</taxon>
        <taxon>Oceanospirillales</taxon>
        <taxon>Alcanivoracaceae</taxon>
        <taxon>Alcanivorax</taxon>
    </lineage>
</organism>
<dbReference type="Proteomes" id="UP000469421">
    <property type="component" value="Unassembled WGS sequence"/>
</dbReference>
<dbReference type="EMBL" id="WIRE01000002">
    <property type="protein sequence ID" value="MQX54564.1"/>
    <property type="molecule type" value="Genomic_DNA"/>
</dbReference>
<keyword evidence="2 5" id="KW-0808">Transferase</keyword>
<comment type="caution">
    <text evidence="5">The sequence shown here is derived from an EMBL/GenBank/DDBJ whole genome shotgun (WGS) entry which is preliminary data.</text>
</comment>
<sequence>MSTDSYPRRGNGFSRALARGFLKLIGWKVVRPLPEIPKAVMIGGPHTSNWDGIVTLAAMMELGLDAHVMIKDSAFKGPLGSLLRWMGALPIDRSKAGGVVEQTVAKFNEHDKLFMIVAPEGTRSGASQWKTGFYRIAEKSGVPIIVASADYRKKEIDFPLVVPASGDLETDLATILNCYAKVHPRHPEKLSAPIKALRDKVE</sequence>
<evidence type="ECO:0000259" key="4">
    <source>
        <dbReference type="SMART" id="SM00563"/>
    </source>
</evidence>
<reference evidence="5 6" key="1">
    <citation type="submission" date="2019-10" db="EMBL/GenBank/DDBJ databases">
        <title>Alcanivorax sp.PA15-N-34 draft genome sequence.</title>
        <authorList>
            <person name="Liao X."/>
            <person name="Shao Z."/>
        </authorList>
    </citation>
    <scope>NUCLEOTIDE SEQUENCE [LARGE SCALE GENOMIC DNA]</scope>
    <source>
        <strain evidence="5 6">PA15-N-34</strain>
    </source>
</reference>
<evidence type="ECO:0000313" key="5">
    <source>
        <dbReference type="EMBL" id="MQX54564.1"/>
    </source>
</evidence>
<protein>
    <submittedName>
        <fullName evidence="5">Acyl-phosphate glycerol 3-phosphate acyltransferase</fullName>
    </submittedName>
</protein>
<proteinExistence type="predicted"/>
<evidence type="ECO:0000313" key="6">
    <source>
        <dbReference type="Proteomes" id="UP000469421"/>
    </source>
</evidence>
<dbReference type="PANTHER" id="PTHR10434">
    <property type="entry name" value="1-ACYL-SN-GLYCEROL-3-PHOSPHATE ACYLTRANSFERASE"/>
    <property type="match status" value="1"/>
</dbReference>
<evidence type="ECO:0000256" key="2">
    <source>
        <dbReference type="ARBA" id="ARBA00022679"/>
    </source>
</evidence>
<name>A0A6N7LZG4_9GAMM</name>
<dbReference type="PANTHER" id="PTHR10434:SF9">
    <property type="entry name" value="PHOSPHOLIPID_GLYCEROL ACYLTRANSFERASE DOMAIN-CONTAINING PROTEIN"/>
    <property type="match status" value="1"/>
</dbReference>
<accession>A0A6N7LZG4</accession>
<evidence type="ECO:0000256" key="3">
    <source>
        <dbReference type="ARBA" id="ARBA00023315"/>
    </source>
</evidence>